<dbReference type="EC" id="2.4.-.-" evidence="2"/>
<feature type="domain" description="Glycosyltransferase 2-like" evidence="1">
    <location>
        <begin position="13"/>
        <end position="131"/>
    </location>
</feature>
<protein>
    <submittedName>
        <fullName evidence="2">Glycosyltransferase</fullName>
        <ecNumber evidence="2">2.4.-.-</ecNumber>
    </submittedName>
</protein>
<organism evidence="2 3">
    <name type="scientific">Stakelama flava</name>
    <dbReference type="NCBI Taxonomy" id="2860338"/>
    <lineage>
        <taxon>Bacteria</taxon>
        <taxon>Pseudomonadati</taxon>
        <taxon>Pseudomonadota</taxon>
        <taxon>Alphaproteobacteria</taxon>
        <taxon>Sphingomonadales</taxon>
        <taxon>Sphingomonadaceae</taxon>
        <taxon>Stakelama</taxon>
    </lineage>
</organism>
<evidence type="ECO:0000313" key="2">
    <source>
        <dbReference type="EMBL" id="MBW4330268.1"/>
    </source>
</evidence>
<accession>A0ABS6XKC6</accession>
<sequence>MSDAGSHATPLLSIAIPTFRRQKLLKEALASALGQDLEQQIEVVVIDNDPASTGAAADDITLNPDNRRLRYFVNAENIGMFGNWNRGIELARGEWFAILNDDDLLDPDFARRMLAVLTGRGAPDALICRKRMLDERAEGSFTGKEDALTALLRQAMFRGRRWRPITARHLFWGNVIGNSVGLVCRTADLRTIGGFDPDDYPSADYYVHARLATSYRLGQVSKVLASIRVAENESMKQETLYGFLRTGYRMQQALAGEYLPAWWRHISPPLIARHVNECSDAWVPVDRRAVERELGLRLPPDRPRLVKLMRLALGGL</sequence>
<evidence type="ECO:0000313" key="3">
    <source>
        <dbReference type="Proteomes" id="UP001197214"/>
    </source>
</evidence>
<keyword evidence="3" id="KW-1185">Reference proteome</keyword>
<dbReference type="Proteomes" id="UP001197214">
    <property type="component" value="Unassembled WGS sequence"/>
</dbReference>
<reference evidence="2 3" key="1">
    <citation type="submission" date="2021-07" db="EMBL/GenBank/DDBJ databases">
        <title>Stakelama flava sp. nov., a novel endophytic bacterium isolated from branch of Kandelia candel.</title>
        <authorList>
            <person name="Tuo L."/>
        </authorList>
    </citation>
    <scope>NUCLEOTIDE SEQUENCE [LARGE SCALE GENOMIC DNA]</scope>
    <source>
        <strain evidence="2 3">CBK3Z-3</strain>
    </source>
</reference>
<proteinExistence type="predicted"/>
<dbReference type="InterPro" id="IPR001173">
    <property type="entry name" value="Glyco_trans_2-like"/>
</dbReference>
<keyword evidence="2" id="KW-0328">Glycosyltransferase</keyword>
<gene>
    <name evidence="2" type="ORF">KY084_05205</name>
</gene>
<dbReference type="RefSeq" id="WP_219237363.1">
    <property type="nucleotide sequence ID" value="NZ_JAHWZX010000003.1"/>
</dbReference>
<comment type="caution">
    <text evidence="2">The sequence shown here is derived from an EMBL/GenBank/DDBJ whole genome shotgun (WGS) entry which is preliminary data.</text>
</comment>
<keyword evidence="2" id="KW-0808">Transferase</keyword>
<dbReference type="CDD" id="cd00761">
    <property type="entry name" value="Glyco_tranf_GTA_type"/>
    <property type="match status" value="1"/>
</dbReference>
<dbReference type="Pfam" id="PF00535">
    <property type="entry name" value="Glycos_transf_2"/>
    <property type="match status" value="1"/>
</dbReference>
<name>A0ABS6XKC6_9SPHN</name>
<dbReference type="PANTHER" id="PTHR22916:SF3">
    <property type="entry name" value="UDP-GLCNAC:BETAGAL BETA-1,3-N-ACETYLGLUCOSAMINYLTRANSFERASE-LIKE PROTEIN 1"/>
    <property type="match status" value="1"/>
</dbReference>
<dbReference type="EMBL" id="JAHWZX010000003">
    <property type="protein sequence ID" value="MBW4330268.1"/>
    <property type="molecule type" value="Genomic_DNA"/>
</dbReference>
<evidence type="ECO:0000259" key="1">
    <source>
        <dbReference type="Pfam" id="PF00535"/>
    </source>
</evidence>
<dbReference type="PANTHER" id="PTHR22916">
    <property type="entry name" value="GLYCOSYLTRANSFERASE"/>
    <property type="match status" value="1"/>
</dbReference>
<dbReference type="GO" id="GO:0016757">
    <property type="term" value="F:glycosyltransferase activity"/>
    <property type="evidence" value="ECO:0007669"/>
    <property type="project" value="UniProtKB-KW"/>
</dbReference>